<sequence length="424" mass="48827">MYRYSIAALGLAGSILLSWRKRRQQRLARINSLMIKSIKQKENEITFHWMEGKGAYKVYREDELIYSGTDQEITDTGLVPGKTYLYTVKKMGPANQLANTIKIQTSTVTKDQNPANVLQNLIVTTIVTHSVISMEWEPIEGVKEYIVYRNGEKIAKVKDCQFIDDMIESDKDYHYSIKATRPLALSEKTMSEEKFAIAGIIGFFKKDTSEKEAVLERFSLTKQIGMVESVLRPREQTSDRTEWAIRYTTFLTNKWLKNPNFFSTLRYFEGDGRGFDPEAPNYRTRADILINFDGRSPNVRLVKDVGKTKAYGWTRRFKEEETASAEGIQLKKSNVTNKEASIQLIHSVGNPLVASPAIDYKMHVRLYKNGFYDISGVHDQSPHQEVYLKNNYTSWQPIHQAESKGLEWLSATMADQFWRVSNFK</sequence>
<dbReference type="EMBL" id="MAYT01000023">
    <property type="protein sequence ID" value="OCA87156.1"/>
    <property type="molecule type" value="Genomic_DNA"/>
</dbReference>
<dbReference type="AlphaFoldDB" id="A0A1B9ATD3"/>
<dbReference type="InterPro" id="IPR021631">
    <property type="entry name" value="DUF3238"/>
</dbReference>
<gene>
    <name evidence="1" type="ORF">A8F95_07760</name>
</gene>
<name>A0A1B9ATD3_9BACI</name>
<protein>
    <recommendedName>
        <fullName evidence="3">DUF3238 domain-containing protein</fullName>
    </recommendedName>
</protein>
<dbReference type="Pfam" id="PF11579">
    <property type="entry name" value="DUF3238"/>
    <property type="match status" value="1"/>
</dbReference>
<proteinExistence type="predicted"/>
<reference evidence="2" key="1">
    <citation type="submission" date="2016-05" db="EMBL/GenBank/DDBJ databases">
        <authorList>
            <person name="Liu B."/>
            <person name="Wang J."/>
            <person name="Zhu Y."/>
            <person name="Liu G."/>
            <person name="Chen Q."/>
            <person name="Chen Z."/>
            <person name="Lan J."/>
            <person name="Che J."/>
            <person name="Ge C."/>
            <person name="Shi H."/>
            <person name="Pan Z."/>
            <person name="Liu X."/>
        </authorList>
    </citation>
    <scope>NUCLEOTIDE SEQUENCE [LARGE SCALE GENOMIC DNA]</scope>
    <source>
        <strain evidence="2">FJAT-27215</strain>
    </source>
</reference>
<evidence type="ECO:0000313" key="2">
    <source>
        <dbReference type="Proteomes" id="UP000092578"/>
    </source>
</evidence>
<evidence type="ECO:0008006" key="3">
    <source>
        <dbReference type="Google" id="ProtNLM"/>
    </source>
</evidence>
<keyword evidence="2" id="KW-1185">Reference proteome</keyword>
<dbReference type="Gene3D" id="2.60.40.10">
    <property type="entry name" value="Immunoglobulins"/>
    <property type="match status" value="2"/>
</dbReference>
<accession>A0A1B9ATD3</accession>
<dbReference type="InterPro" id="IPR013783">
    <property type="entry name" value="Ig-like_fold"/>
</dbReference>
<organism evidence="1 2">
    <name type="scientific">Pseudobacillus wudalianchiensis</name>
    <dbReference type="NCBI Taxonomy" id="1743143"/>
    <lineage>
        <taxon>Bacteria</taxon>
        <taxon>Bacillati</taxon>
        <taxon>Bacillota</taxon>
        <taxon>Bacilli</taxon>
        <taxon>Bacillales</taxon>
        <taxon>Bacillaceae</taxon>
        <taxon>Pseudobacillus</taxon>
    </lineage>
</organism>
<evidence type="ECO:0000313" key="1">
    <source>
        <dbReference type="EMBL" id="OCA87156.1"/>
    </source>
</evidence>
<dbReference type="Proteomes" id="UP000092578">
    <property type="component" value="Unassembled WGS sequence"/>
</dbReference>
<comment type="caution">
    <text evidence="1">The sequence shown here is derived from an EMBL/GenBank/DDBJ whole genome shotgun (WGS) entry which is preliminary data.</text>
</comment>